<dbReference type="AlphaFoldDB" id="A0AAW0CSK7"/>
<name>A0AAW0CSK7_9AGAR</name>
<dbReference type="InterPro" id="IPR011009">
    <property type="entry name" value="Kinase-like_dom_sf"/>
</dbReference>
<dbReference type="PANTHER" id="PTHR44329">
    <property type="entry name" value="SERINE/THREONINE-PROTEIN KINASE TNNI3K-RELATED"/>
    <property type="match status" value="1"/>
</dbReference>
<evidence type="ECO:0000313" key="2">
    <source>
        <dbReference type="EMBL" id="KAK7041495.1"/>
    </source>
</evidence>
<protein>
    <recommendedName>
        <fullName evidence="1">Protein kinase domain-containing protein</fullName>
    </recommendedName>
</protein>
<dbReference type="InterPro" id="IPR000719">
    <property type="entry name" value="Prot_kinase_dom"/>
</dbReference>
<organism evidence="2 3">
    <name type="scientific">Paramarasmius palmivorus</name>
    <dbReference type="NCBI Taxonomy" id="297713"/>
    <lineage>
        <taxon>Eukaryota</taxon>
        <taxon>Fungi</taxon>
        <taxon>Dikarya</taxon>
        <taxon>Basidiomycota</taxon>
        <taxon>Agaricomycotina</taxon>
        <taxon>Agaricomycetes</taxon>
        <taxon>Agaricomycetidae</taxon>
        <taxon>Agaricales</taxon>
        <taxon>Marasmiineae</taxon>
        <taxon>Marasmiaceae</taxon>
        <taxon>Paramarasmius</taxon>
    </lineage>
</organism>
<gene>
    <name evidence="2" type="ORF">VNI00_009363</name>
</gene>
<sequence>MNYDQELRRLRTIFNDKEAYRELLDQRGTLAQSLLDLLQLLIDAPDITTTLRTSICTTMLRLSKASDLYPSCMTIQNLNTMGNHPVAGGGFGDIWKGILGGDSGRVVCLKVVKMYIMSDVKRLLKDFLREAIVWRQLIHPNVLPCLGLYYLDNKQERMCLVSPWMENGNLAHYLQNTPCDSVKQLQLVSGLDCILYQFVADRTV</sequence>
<dbReference type="PROSITE" id="PS50011">
    <property type="entry name" value="PROTEIN_KINASE_DOM"/>
    <property type="match status" value="1"/>
</dbReference>
<dbReference type="GO" id="GO:0004674">
    <property type="term" value="F:protein serine/threonine kinase activity"/>
    <property type="evidence" value="ECO:0007669"/>
    <property type="project" value="TreeGrafter"/>
</dbReference>
<evidence type="ECO:0000313" key="3">
    <source>
        <dbReference type="Proteomes" id="UP001383192"/>
    </source>
</evidence>
<feature type="domain" description="Protein kinase" evidence="1">
    <location>
        <begin position="80"/>
        <end position="204"/>
    </location>
</feature>
<proteinExistence type="predicted"/>
<keyword evidence="3" id="KW-1185">Reference proteome</keyword>
<dbReference type="Proteomes" id="UP001383192">
    <property type="component" value="Unassembled WGS sequence"/>
</dbReference>
<dbReference type="Pfam" id="PF07714">
    <property type="entry name" value="PK_Tyr_Ser-Thr"/>
    <property type="match status" value="1"/>
</dbReference>
<dbReference type="Gene3D" id="1.10.510.10">
    <property type="entry name" value="Transferase(Phosphotransferase) domain 1"/>
    <property type="match status" value="1"/>
</dbReference>
<dbReference type="InterPro" id="IPR001245">
    <property type="entry name" value="Ser-Thr/Tyr_kinase_cat_dom"/>
</dbReference>
<dbReference type="EMBL" id="JAYKXP010000034">
    <property type="protein sequence ID" value="KAK7041495.1"/>
    <property type="molecule type" value="Genomic_DNA"/>
</dbReference>
<reference evidence="2 3" key="1">
    <citation type="submission" date="2024-01" db="EMBL/GenBank/DDBJ databases">
        <title>A draft genome for a cacao thread blight-causing isolate of Paramarasmius palmivorus.</title>
        <authorList>
            <person name="Baruah I.K."/>
            <person name="Bukari Y."/>
            <person name="Amoako-Attah I."/>
            <person name="Meinhardt L.W."/>
            <person name="Bailey B.A."/>
            <person name="Cohen S.P."/>
        </authorList>
    </citation>
    <scope>NUCLEOTIDE SEQUENCE [LARGE SCALE GENOMIC DNA]</scope>
    <source>
        <strain evidence="2 3">GH-12</strain>
    </source>
</reference>
<evidence type="ECO:0000259" key="1">
    <source>
        <dbReference type="PROSITE" id="PS50011"/>
    </source>
</evidence>
<accession>A0AAW0CSK7</accession>
<comment type="caution">
    <text evidence="2">The sequence shown here is derived from an EMBL/GenBank/DDBJ whole genome shotgun (WGS) entry which is preliminary data.</text>
</comment>
<dbReference type="InterPro" id="IPR051681">
    <property type="entry name" value="Ser/Thr_Kinases-Pseudokinases"/>
</dbReference>
<dbReference type="GO" id="GO:0005524">
    <property type="term" value="F:ATP binding"/>
    <property type="evidence" value="ECO:0007669"/>
    <property type="project" value="InterPro"/>
</dbReference>
<dbReference type="SUPFAM" id="SSF56112">
    <property type="entry name" value="Protein kinase-like (PK-like)"/>
    <property type="match status" value="1"/>
</dbReference>